<reference evidence="1" key="1">
    <citation type="submission" date="2021-10" db="EMBL/GenBank/DDBJ databases">
        <title>Melipona bicolor Genome sequencing and assembly.</title>
        <authorList>
            <person name="Araujo N.S."/>
            <person name="Arias M.C."/>
        </authorList>
    </citation>
    <scope>NUCLEOTIDE SEQUENCE</scope>
    <source>
        <strain evidence="1">USP_2M_L1-L4_2017</strain>
        <tissue evidence="1">Whole body</tissue>
    </source>
</reference>
<gene>
    <name evidence="1" type="ORF">K0M31_003586</name>
</gene>
<comment type="caution">
    <text evidence="1">The sequence shown here is derived from an EMBL/GenBank/DDBJ whole genome shotgun (WGS) entry which is preliminary data.</text>
</comment>
<evidence type="ECO:0000313" key="2">
    <source>
        <dbReference type="Proteomes" id="UP001177670"/>
    </source>
</evidence>
<evidence type="ECO:0000313" key="1">
    <source>
        <dbReference type="EMBL" id="KAK1128101.1"/>
    </source>
</evidence>
<dbReference type="AlphaFoldDB" id="A0AA40G058"/>
<accession>A0AA40G058</accession>
<dbReference type="Proteomes" id="UP001177670">
    <property type="component" value="Unassembled WGS sequence"/>
</dbReference>
<organism evidence="1 2">
    <name type="scientific">Melipona bicolor</name>
    <dbReference type="NCBI Taxonomy" id="60889"/>
    <lineage>
        <taxon>Eukaryota</taxon>
        <taxon>Metazoa</taxon>
        <taxon>Ecdysozoa</taxon>
        <taxon>Arthropoda</taxon>
        <taxon>Hexapoda</taxon>
        <taxon>Insecta</taxon>
        <taxon>Pterygota</taxon>
        <taxon>Neoptera</taxon>
        <taxon>Endopterygota</taxon>
        <taxon>Hymenoptera</taxon>
        <taxon>Apocrita</taxon>
        <taxon>Aculeata</taxon>
        <taxon>Apoidea</taxon>
        <taxon>Anthophila</taxon>
        <taxon>Apidae</taxon>
        <taxon>Melipona</taxon>
    </lineage>
</organism>
<dbReference type="EMBL" id="JAHYIQ010000011">
    <property type="protein sequence ID" value="KAK1128101.1"/>
    <property type="molecule type" value="Genomic_DNA"/>
</dbReference>
<proteinExistence type="predicted"/>
<protein>
    <submittedName>
        <fullName evidence="1">Uncharacterized protein</fullName>
    </submittedName>
</protein>
<sequence length="115" mass="12959">MPDYRQPLERDDLLPITSVAIEDVNQLRNSYESIHRVLTNEIFAVPLSSAVLLELVTSCLREGLVDIPSVRLLVAVFSSSSRFSLEKHWGTYHCAISRLVAEPVVHDTWLPNVTT</sequence>
<name>A0AA40G058_9HYME</name>
<keyword evidence="2" id="KW-1185">Reference proteome</keyword>